<dbReference type="Gene3D" id="2.40.300.10">
    <property type="entry name" value="Head decoration protein D"/>
    <property type="match status" value="1"/>
</dbReference>
<dbReference type="InterPro" id="IPR004195">
    <property type="entry name" value="Head_decoration_D"/>
</dbReference>
<organism evidence="1 2">
    <name type="scientific">Serratia liquefaciens</name>
    <dbReference type="NCBI Taxonomy" id="614"/>
    <lineage>
        <taxon>Bacteria</taxon>
        <taxon>Pseudomonadati</taxon>
        <taxon>Pseudomonadota</taxon>
        <taxon>Gammaproteobacteria</taxon>
        <taxon>Enterobacterales</taxon>
        <taxon>Yersiniaceae</taxon>
        <taxon>Serratia</taxon>
    </lineage>
</organism>
<dbReference type="Proteomes" id="UP000595237">
    <property type="component" value="Chromosome"/>
</dbReference>
<sequence>MDQFGQNQFVPGMKSSLFSPDQLVSGPLQLVTDSVTIGVSGTILKRGTVLGMVTASGAFIPSKKNAKDGSEKPLAILADDVNATTIAQTGGVYLMGEFNQHRLIFDATWTLAELKVQLRPMAIFLRGSIQAPVS</sequence>
<name>A0ABX7CYQ8_SERLI</name>
<accession>A0ABX7CYQ8</accession>
<evidence type="ECO:0000313" key="1">
    <source>
        <dbReference type="EMBL" id="QQU53701.1"/>
    </source>
</evidence>
<gene>
    <name evidence="1" type="ORF">I6I38_15310</name>
</gene>
<reference evidence="1 2" key="1">
    <citation type="submission" date="2021-01" db="EMBL/GenBank/DDBJ databases">
        <title>FDA dAtabase for Regulatory Grade micrObial Sequences (FDA-ARGOS): Supporting development and validation of Infectious Disease Dx tests.</title>
        <authorList>
            <person name="Blissenbach B."/>
            <person name="Krut O."/>
            <person name="Tallon L."/>
            <person name="Sadzewicz L."/>
            <person name="Zhao X."/>
            <person name="Boylan J."/>
            <person name="Ott S."/>
            <person name="Bowen H."/>
            <person name="Vavikolanu K."/>
            <person name="Mehta A."/>
            <person name="Aluvathingal J."/>
            <person name="Nadendla S."/>
            <person name="Yan Y."/>
            <person name="Sichtig H."/>
        </authorList>
    </citation>
    <scope>NUCLEOTIDE SEQUENCE [LARGE SCALE GENOMIC DNA]</scope>
    <source>
        <strain evidence="1 2">FDAARGOS_1081</strain>
    </source>
</reference>
<keyword evidence="2" id="KW-1185">Reference proteome</keyword>
<dbReference type="RefSeq" id="WP_201895491.1">
    <property type="nucleotide sequence ID" value="NZ_CP068148.1"/>
</dbReference>
<protein>
    <submittedName>
        <fullName evidence="1">Head decoration protein</fullName>
    </submittedName>
</protein>
<dbReference type="Pfam" id="PF02924">
    <property type="entry name" value="HDPD"/>
    <property type="match status" value="1"/>
</dbReference>
<evidence type="ECO:0000313" key="2">
    <source>
        <dbReference type="Proteomes" id="UP000595237"/>
    </source>
</evidence>
<proteinExistence type="predicted"/>
<dbReference type="EMBL" id="CP068148">
    <property type="protein sequence ID" value="QQU53701.1"/>
    <property type="molecule type" value="Genomic_DNA"/>
</dbReference>